<dbReference type="RefSeq" id="WP_104723972.1">
    <property type="nucleotide sequence ID" value="NZ_FZNE01000002.1"/>
</dbReference>
<evidence type="ECO:0000256" key="1">
    <source>
        <dbReference type="SAM" id="SignalP"/>
    </source>
</evidence>
<dbReference type="AlphaFoldDB" id="A0A3D8IXT8"/>
<protein>
    <submittedName>
        <fullName evidence="2">Outer membrane beta-barrel protein</fullName>
    </submittedName>
</protein>
<reference evidence="2 3" key="1">
    <citation type="submission" date="2018-04" db="EMBL/GenBank/DDBJ databases">
        <title>Novel Campyloabacter and Helicobacter Species and Strains.</title>
        <authorList>
            <person name="Mannion A.J."/>
            <person name="Shen Z."/>
            <person name="Fox J.G."/>
        </authorList>
    </citation>
    <scope>NUCLEOTIDE SEQUENCE [LARGE SCALE GENOMIC DNA]</scope>
    <source>
        <strain evidence="2 3">ATCC 700242</strain>
    </source>
</reference>
<dbReference type="OrthoDB" id="5324414at2"/>
<evidence type="ECO:0000313" key="3">
    <source>
        <dbReference type="Proteomes" id="UP000257067"/>
    </source>
</evidence>
<gene>
    <name evidence="2" type="ORF">CQA62_01360</name>
</gene>
<evidence type="ECO:0000313" key="2">
    <source>
        <dbReference type="EMBL" id="RDU70089.1"/>
    </source>
</evidence>
<dbReference type="Pfam" id="PF01856">
    <property type="entry name" value="HP_OMP"/>
    <property type="match status" value="1"/>
</dbReference>
<feature type="chain" id="PRO_5043181891" evidence="1">
    <location>
        <begin position="22"/>
        <end position="215"/>
    </location>
</feature>
<accession>A0A3D8IXT8</accession>
<feature type="signal peptide" evidence="1">
    <location>
        <begin position="1"/>
        <end position="21"/>
    </location>
</feature>
<comment type="caution">
    <text evidence="2">The sequence shown here is derived from an EMBL/GenBank/DDBJ whole genome shotgun (WGS) entry which is preliminary data.</text>
</comment>
<organism evidence="2 3">
    <name type="scientific">Helicobacter cholecystus</name>
    <dbReference type="NCBI Taxonomy" id="45498"/>
    <lineage>
        <taxon>Bacteria</taxon>
        <taxon>Pseudomonadati</taxon>
        <taxon>Campylobacterota</taxon>
        <taxon>Epsilonproteobacteria</taxon>
        <taxon>Campylobacterales</taxon>
        <taxon>Helicobacteraceae</taxon>
        <taxon>Helicobacter</taxon>
    </lineage>
</organism>
<sequence length="215" mass="23413">MKTKILSIAVASLVCASMAEARFFIGLDVGYTSAISETNGGVSGSGNTRFLSVKPSSWSSAFKTKTWSGTFGTPSGTTSTFTQDPYSGFNINLNFGSEHFFLDDYLGIRVGGLVGYTSYSNSTRIETSAQYGRNLIGIKETYDFLDAGINFDLMVNFWSNGSYSFGVFGGVEVDYHYLLDFNNSKTRESAKDFPSRHAFDLAGRVGVSTLMANHH</sequence>
<dbReference type="InterPro" id="IPR002718">
    <property type="entry name" value="OMP_Helicobacter"/>
</dbReference>
<keyword evidence="3" id="KW-1185">Reference proteome</keyword>
<proteinExistence type="predicted"/>
<keyword evidence="1" id="KW-0732">Signal</keyword>
<dbReference type="EMBL" id="NXLU01000001">
    <property type="protein sequence ID" value="RDU70089.1"/>
    <property type="molecule type" value="Genomic_DNA"/>
</dbReference>
<dbReference type="Proteomes" id="UP000257067">
    <property type="component" value="Unassembled WGS sequence"/>
</dbReference>
<name>A0A3D8IXT8_9HELI</name>